<dbReference type="AlphaFoldDB" id="A0A1C4WPL6"/>
<dbReference type="OrthoDB" id="3399574at2"/>
<dbReference type="RefSeq" id="WP_088981687.1">
    <property type="nucleotide sequence ID" value="NZ_LT607413.1"/>
</dbReference>
<organism evidence="1 2">
    <name type="scientific">Micromonospora echinospora</name>
    <name type="common">Micromonospora purpurea</name>
    <dbReference type="NCBI Taxonomy" id="1877"/>
    <lineage>
        <taxon>Bacteria</taxon>
        <taxon>Bacillati</taxon>
        <taxon>Actinomycetota</taxon>
        <taxon>Actinomycetes</taxon>
        <taxon>Micromonosporales</taxon>
        <taxon>Micromonosporaceae</taxon>
        <taxon>Micromonospora</taxon>
    </lineage>
</organism>
<gene>
    <name evidence="1" type="ORF">GA0070618_2385</name>
</gene>
<evidence type="ECO:0000313" key="2">
    <source>
        <dbReference type="Proteomes" id="UP000198253"/>
    </source>
</evidence>
<sequence length="66" mass="7262">MNSSLNDENLPINRRMPSAGRWALRDLAARDQRDAGRFGSFDDGGDPVIENPARPYHGLGGSYACR</sequence>
<keyword evidence="2" id="KW-1185">Reference proteome</keyword>
<evidence type="ECO:0000313" key="1">
    <source>
        <dbReference type="EMBL" id="SCE98098.1"/>
    </source>
</evidence>
<reference evidence="2" key="1">
    <citation type="submission" date="2016-06" db="EMBL/GenBank/DDBJ databases">
        <authorList>
            <person name="Varghese N."/>
            <person name="Submissions Spin"/>
        </authorList>
    </citation>
    <scope>NUCLEOTIDE SEQUENCE [LARGE SCALE GENOMIC DNA]</scope>
    <source>
        <strain evidence="2">DSM 43816</strain>
    </source>
</reference>
<accession>A0A1C4WPL6</accession>
<proteinExistence type="predicted"/>
<dbReference type="InParanoid" id="A0A1C4WPL6"/>
<protein>
    <submittedName>
        <fullName evidence="1">Uncharacterized protein</fullName>
    </submittedName>
</protein>
<dbReference type="EMBL" id="LT607413">
    <property type="protein sequence ID" value="SCE98098.1"/>
    <property type="molecule type" value="Genomic_DNA"/>
</dbReference>
<dbReference type="Proteomes" id="UP000198253">
    <property type="component" value="Chromosome I"/>
</dbReference>
<name>A0A1C4WPL6_MICEC</name>